<proteinExistence type="predicted"/>
<dbReference type="GeneTree" id="ENSGT00390000015216"/>
<protein>
    <submittedName>
        <fullName evidence="2">Cadherin-like and PC-esterase domain-containing protein 1</fullName>
    </submittedName>
</protein>
<feature type="compositionally biased region" description="Pro residues" evidence="1">
    <location>
        <begin position="42"/>
        <end position="51"/>
    </location>
</feature>
<dbReference type="AlphaFoldDB" id="A0A8C0K3R3"/>
<accession>A0A8C0K3R3</accession>
<organism evidence="2 3">
    <name type="scientific">Canis lupus dingo</name>
    <name type="common">dingo</name>
    <dbReference type="NCBI Taxonomy" id="286419"/>
    <lineage>
        <taxon>Eukaryota</taxon>
        <taxon>Metazoa</taxon>
        <taxon>Chordata</taxon>
        <taxon>Craniata</taxon>
        <taxon>Vertebrata</taxon>
        <taxon>Euteleostomi</taxon>
        <taxon>Mammalia</taxon>
        <taxon>Eutheria</taxon>
        <taxon>Laurasiatheria</taxon>
        <taxon>Carnivora</taxon>
        <taxon>Caniformia</taxon>
        <taxon>Canidae</taxon>
        <taxon>Canis</taxon>
    </lineage>
</organism>
<keyword evidence="3" id="KW-1185">Reference proteome</keyword>
<dbReference type="Ensembl" id="ENSCAFT00020011010.1">
    <property type="protein sequence ID" value="ENSCAFP00020009470.1"/>
    <property type="gene ID" value="ENSCAFG00020007679.1"/>
</dbReference>
<reference evidence="2" key="1">
    <citation type="submission" date="2025-08" db="UniProtKB">
        <authorList>
            <consortium name="Ensembl"/>
        </authorList>
    </citation>
    <scope>IDENTIFICATION</scope>
</reference>
<evidence type="ECO:0000313" key="3">
    <source>
        <dbReference type="Proteomes" id="UP000694391"/>
    </source>
</evidence>
<sequence>MPCRPGPPCRRRCPRPFLLGLLVAIGLCYQSLTLRRTGKPPSAAPSAPPEPQARRCAAGSPPGRRCWPLPGDAREVRKVRKSIETHFGGHDRRALLYRPSSFSETELRLHQHILTQHRYTVVIAEERLEAGLGPRLLEKGQNKKQTPKLLDLRLTAEGLRRGSTAFGASELQFGFHFQLRPVAI</sequence>
<evidence type="ECO:0000256" key="1">
    <source>
        <dbReference type="SAM" id="MobiDB-lite"/>
    </source>
</evidence>
<dbReference type="Proteomes" id="UP000694391">
    <property type="component" value="Unplaced"/>
</dbReference>
<dbReference type="PANTHER" id="PTHR14776:SF1">
    <property type="entry name" value="CADHERIN-LIKE AND PC-ESTERASE DOMAIN-CONTAINING PROTEIN 1"/>
    <property type="match status" value="1"/>
</dbReference>
<dbReference type="PANTHER" id="PTHR14776">
    <property type="entry name" value="CADHERIN-LIKE AND PC-ESTERASE DOMAIN-CONTAINING PROTEIN 1"/>
    <property type="match status" value="1"/>
</dbReference>
<name>A0A8C0K3R3_CANLU</name>
<feature type="region of interest" description="Disordered" evidence="1">
    <location>
        <begin position="38"/>
        <end position="62"/>
    </location>
</feature>
<reference evidence="2" key="2">
    <citation type="submission" date="2025-09" db="UniProtKB">
        <authorList>
            <consortium name="Ensembl"/>
        </authorList>
    </citation>
    <scope>IDENTIFICATION</scope>
</reference>
<evidence type="ECO:0000313" key="2">
    <source>
        <dbReference type="Ensembl" id="ENSCAFP00020009470.1"/>
    </source>
</evidence>